<proteinExistence type="predicted"/>
<feature type="transmembrane region" description="Helical" evidence="4">
    <location>
        <begin position="113"/>
        <end position="132"/>
    </location>
</feature>
<keyword evidence="4" id="KW-0812">Transmembrane</keyword>
<accession>A0AA48KTV6</accession>
<dbReference type="GO" id="GO:0016020">
    <property type="term" value="C:membrane"/>
    <property type="evidence" value="ECO:0007669"/>
    <property type="project" value="InterPro"/>
</dbReference>
<evidence type="ECO:0000259" key="6">
    <source>
        <dbReference type="Pfam" id="PF07730"/>
    </source>
</evidence>
<keyword evidence="4" id="KW-1133">Transmembrane helix</keyword>
<dbReference type="InterPro" id="IPR003594">
    <property type="entry name" value="HATPase_dom"/>
</dbReference>
<evidence type="ECO:0000256" key="3">
    <source>
        <dbReference type="ARBA" id="ARBA00023012"/>
    </source>
</evidence>
<dbReference type="AlphaFoldDB" id="A0AA48KTV6"/>
<keyword evidence="2" id="KW-0418">Kinase</keyword>
<gene>
    <name evidence="7" type="ORF">MACH26_13310</name>
</gene>
<reference evidence="7" key="1">
    <citation type="submission" date="2023-01" db="EMBL/GenBank/DDBJ databases">
        <title>Complete genome sequence of Planctobacterium marinum strain Dej080120_11.</title>
        <authorList>
            <person name="Ueki S."/>
            <person name="Maruyama F."/>
        </authorList>
    </citation>
    <scope>NUCLEOTIDE SEQUENCE</scope>
    <source>
        <strain evidence="7">Dej080120_11</strain>
    </source>
</reference>
<evidence type="ECO:0008006" key="9">
    <source>
        <dbReference type="Google" id="ProtNLM"/>
    </source>
</evidence>
<keyword evidence="8" id="KW-1185">Reference proteome</keyword>
<feature type="transmembrane region" description="Helical" evidence="4">
    <location>
        <begin position="69"/>
        <end position="101"/>
    </location>
</feature>
<dbReference type="RefSeq" id="WP_338291803.1">
    <property type="nucleotide sequence ID" value="NZ_AP027272.1"/>
</dbReference>
<dbReference type="PANTHER" id="PTHR24421:SF59">
    <property type="entry name" value="OXYGEN SENSOR HISTIDINE KINASE NREB"/>
    <property type="match status" value="1"/>
</dbReference>
<protein>
    <recommendedName>
        <fullName evidence="9">Signal transduction histidine kinase subgroup 3 dimerisation and phosphoacceptor domain-containing protein</fullName>
    </recommendedName>
</protein>
<evidence type="ECO:0000256" key="4">
    <source>
        <dbReference type="SAM" id="Phobius"/>
    </source>
</evidence>
<keyword evidence="4" id="KW-0472">Membrane</keyword>
<evidence type="ECO:0000256" key="1">
    <source>
        <dbReference type="ARBA" id="ARBA00022679"/>
    </source>
</evidence>
<dbReference type="Pfam" id="PF07730">
    <property type="entry name" value="HisKA_3"/>
    <property type="match status" value="1"/>
</dbReference>
<feature type="transmembrane region" description="Helical" evidence="4">
    <location>
        <begin position="13"/>
        <end position="31"/>
    </location>
</feature>
<dbReference type="Proteomes" id="UP001333710">
    <property type="component" value="Chromosome"/>
</dbReference>
<dbReference type="CDD" id="cd16917">
    <property type="entry name" value="HATPase_UhpB-NarQ-NarX-like"/>
    <property type="match status" value="1"/>
</dbReference>
<dbReference type="SUPFAM" id="SSF55874">
    <property type="entry name" value="ATPase domain of HSP90 chaperone/DNA topoisomerase II/histidine kinase"/>
    <property type="match status" value="1"/>
</dbReference>
<name>A0AA48KTV6_9ALTE</name>
<dbReference type="Gene3D" id="3.30.565.10">
    <property type="entry name" value="Histidine kinase-like ATPase, C-terminal domain"/>
    <property type="match status" value="1"/>
</dbReference>
<evidence type="ECO:0000259" key="5">
    <source>
        <dbReference type="Pfam" id="PF02518"/>
    </source>
</evidence>
<dbReference type="GO" id="GO:0000155">
    <property type="term" value="F:phosphorelay sensor kinase activity"/>
    <property type="evidence" value="ECO:0007669"/>
    <property type="project" value="InterPro"/>
</dbReference>
<feature type="domain" description="Signal transduction histidine kinase subgroup 3 dimerisation and phosphoacceptor" evidence="6">
    <location>
        <begin position="190"/>
        <end position="252"/>
    </location>
</feature>
<dbReference type="PANTHER" id="PTHR24421">
    <property type="entry name" value="NITRATE/NITRITE SENSOR PROTEIN NARX-RELATED"/>
    <property type="match status" value="1"/>
</dbReference>
<evidence type="ECO:0000313" key="8">
    <source>
        <dbReference type="Proteomes" id="UP001333710"/>
    </source>
</evidence>
<feature type="domain" description="Histidine kinase/HSP90-like ATPase" evidence="5">
    <location>
        <begin position="290"/>
        <end position="371"/>
    </location>
</feature>
<dbReference type="Pfam" id="PF02518">
    <property type="entry name" value="HATPase_c"/>
    <property type="match status" value="1"/>
</dbReference>
<dbReference type="EMBL" id="AP027272">
    <property type="protein sequence ID" value="BDX05810.1"/>
    <property type="molecule type" value="Genomic_DNA"/>
</dbReference>
<feature type="transmembrane region" description="Helical" evidence="4">
    <location>
        <begin position="138"/>
        <end position="159"/>
    </location>
</feature>
<dbReference type="InterPro" id="IPR036890">
    <property type="entry name" value="HATPase_C_sf"/>
</dbReference>
<keyword evidence="1" id="KW-0808">Transferase</keyword>
<evidence type="ECO:0000256" key="2">
    <source>
        <dbReference type="ARBA" id="ARBA00022777"/>
    </source>
</evidence>
<dbReference type="KEGG" id="pmaw:MACH26_13310"/>
<dbReference type="GO" id="GO:0046983">
    <property type="term" value="F:protein dimerization activity"/>
    <property type="evidence" value="ECO:0007669"/>
    <property type="project" value="InterPro"/>
</dbReference>
<dbReference type="InterPro" id="IPR050482">
    <property type="entry name" value="Sensor_HK_TwoCompSys"/>
</dbReference>
<sequence>MKDFFEKFGAVRLIGHITILTVALVATYLTVKQEPTDWPQVMVAALLFAGFLGIEWITTEREAPLADNMFLLAVVLQLLLLFALFFTLPYTFIAILLGIWCGNLLHFMSLGKAVAVTPVLMFVFYGIFTWHWDYNYMVISSALYWMLCLFTVTMVNSWIQETLAKEASEQLNRELMAAQSLLKEATRQSERVRIARDIHDLVGHHLTALTINLQVAMHQSEGAAKQQVEKSYAIAKLLLSDVRETVTEIREKSKIELRDALEALVKEVPRLKVNLTLDDNLDINDVELADTILRCVQESLTNTLKHSRADRFEIHLSREKNSLQLAMQDNGQPDAEIKPGNGLAGMKERIMALGGKIQFSATEQGFSTVVRFQGAL</sequence>
<dbReference type="Gene3D" id="1.20.5.1930">
    <property type="match status" value="1"/>
</dbReference>
<keyword evidence="3" id="KW-0902">Two-component regulatory system</keyword>
<organism evidence="7 8">
    <name type="scientific">Planctobacterium marinum</name>
    <dbReference type="NCBI Taxonomy" id="1631968"/>
    <lineage>
        <taxon>Bacteria</taxon>
        <taxon>Pseudomonadati</taxon>
        <taxon>Pseudomonadota</taxon>
        <taxon>Gammaproteobacteria</taxon>
        <taxon>Alteromonadales</taxon>
        <taxon>Alteromonadaceae</taxon>
        <taxon>Planctobacterium</taxon>
    </lineage>
</organism>
<dbReference type="InterPro" id="IPR011712">
    <property type="entry name" value="Sig_transdc_His_kin_sub3_dim/P"/>
</dbReference>
<evidence type="ECO:0000313" key="7">
    <source>
        <dbReference type="EMBL" id="BDX05810.1"/>
    </source>
</evidence>
<feature type="transmembrane region" description="Helical" evidence="4">
    <location>
        <begin position="38"/>
        <end position="57"/>
    </location>
</feature>